<dbReference type="EMBL" id="VFOK01000001">
    <property type="protein sequence ID" value="TQL34246.1"/>
    <property type="molecule type" value="Genomic_DNA"/>
</dbReference>
<dbReference type="RefSeq" id="WP_170206867.1">
    <property type="nucleotide sequence ID" value="NZ_CAJTBP010000001.1"/>
</dbReference>
<name>A0A542XEM4_9MICO</name>
<dbReference type="InterPro" id="IPR025855">
    <property type="entry name" value="Replic_Relax"/>
</dbReference>
<comment type="caution">
    <text evidence="1">The sequence shown here is derived from an EMBL/GenBank/DDBJ whole genome shotgun (WGS) entry which is preliminary data.</text>
</comment>
<sequence>MAAQATGFRPHRYVGKAARRRLRHELSDRDRHVLSSLTEHRFLTTHHLSELHFVAGASSRDTAGRSARRVLQRLARDGLVRRVDDRRVGGLRGGSEATIWHLTAAGARVLDEHAPRYRQHQPTLRFLEHCLAIADTHLLVLQIAQSMRGSANVMVDPHTTRRYPGLGGNTLTLAPDLSVVIQASDDDGPYEDRWFIEVDRGTESIPTLLAKCEQYEAYRRSGIEQSQTDGAFPLVLWILEGRRAHDRKQELTRRLQRSARLTPQLHRLTSTSDETWEALVTGGQS</sequence>
<accession>A0A542XEM4</accession>
<dbReference type="InterPro" id="IPR036390">
    <property type="entry name" value="WH_DNA-bd_sf"/>
</dbReference>
<proteinExistence type="predicted"/>
<organism evidence="1 2">
    <name type="scientific">Barrientosiimonas humi</name>
    <dbReference type="NCBI Taxonomy" id="999931"/>
    <lineage>
        <taxon>Bacteria</taxon>
        <taxon>Bacillati</taxon>
        <taxon>Actinomycetota</taxon>
        <taxon>Actinomycetes</taxon>
        <taxon>Micrococcales</taxon>
        <taxon>Dermacoccaceae</taxon>
        <taxon>Barrientosiimonas</taxon>
    </lineage>
</organism>
<dbReference type="InterPro" id="IPR036388">
    <property type="entry name" value="WH-like_DNA-bd_sf"/>
</dbReference>
<evidence type="ECO:0000313" key="1">
    <source>
        <dbReference type="EMBL" id="TQL34246.1"/>
    </source>
</evidence>
<dbReference type="Pfam" id="PF13814">
    <property type="entry name" value="Replic_Relax"/>
    <property type="match status" value="1"/>
</dbReference>
<gene>
    <name evidence="1" type="ORF">FB554_2409</name>
</gene>
<keyword evidence="2" id="KW-1185">Reference proteome</keyword>
<protein>
    <submittedName>
        <fullName evidence="1">Protein involved in plasmid replication-relaxation</fullName>
    </submittedName>
</protein>
<evidence type="ECO:0000313" key="2">
    <source>
        <dbReference type="Proteomes" id="UP000318336"/>
    </source>
</evidence>
<dbReference type="AlphaFoldDB" id="A0A542XEM4"/>
<dbReference type="SUPFAM" id="SSF46785">
    <property type="entry name" value="Winged helix' DNA-binding domain"/>
    <property type="match status" value="1"/>
</dbReference>
<dbReference type="Gene3D" id="1.10.10.10">
    <property type="entry name" value="Winged helix-like DNA-binding domain superfamily/Winged helix DNA-binding domain"/>
    <property type="match status" value="1"/>
</dbReference>
<reference evidence="1 2" key="1">
    <citation type="submission" date="2019-06" db="EMBL/GenBank/DDBJ databases">
        <title>Sequencing the genomes of 1000 actinobacteria strains.</title>
        <authorList>
            <person name="Klenk H.-P."/>
        </authorList>
    </citation>
    <scope>NUCLEOTIDE SEQUENCE [LARGE SCALE GENOMIC DNA]</scope>
    <source>
        <strain evidence="1 2">DSM 24617</strain>
    </source>
</reference>
<dbReference type="Proteomes" id="UP000318336">
    <property type="component" value="Unassembled WGS sequence"/>
</dbReference>